<feature type="compositionally biased region" description="Polar residues" evidence="1">
    <location>
        <begin position="16"/>
        <end position="35"/>
    </location>
</feature>
<accession>A0A392PZY9</accession>
<keyword evidence="3" id="KW-1185">Reference proteome</keyword>
<reference evidence="2 3" key="1">
    <citation type="journal article" date="2018" name="Front. Plant Sci.">
        <title>Red Clover (Trifolium pratense) and Zigzag Clover (T. medium) - A Picture of Genomic Similarities and Differences.</title>
        <authorList>
            <person name="Dluhosova J."/>
            <person name="Istvanek J."/>
            <person name="Nedelnik J."/>
            <person name="Repkova J."/>
        </authorList>
    </citation>
    <scope>NUCLEOTIDE SEQUENCE [LARGE SCALE GENOMIC DNA]</scope>
    <source>
        <strain evidence="3">cv. 10/8</strain>
        <tissue evidence="2">Leaf</tissue>
    </source>
</reference>
<evidence type="ECO:0000313" key="2">
    <source>
        <dbReference type="EMBL" id="MCI17222.1"/>
    </source>
</evidence>
<proteinExistence type="predicted"/>
<dbReference type="EMBL" id="LXQA010104446">
    <property type="protein sequence ID" value="MCI17222.1"/>
    <property type="molecule type" value="Genomic_DNA"/>
</dbReference>
<comment type="caution">
    <text evidence="2">The sequence shown here is derived from an EMBL/GenBank/DDBJ whole genome shotgun (WGS) entry which is preliminary data.</text>
</comment>
<feature type="region of interest" description="Disordered" evidence="1">
    <location>
        <begin position="1"/>
        <end position="118"/>
    </location>
</feature>
<dbReference type="AlphaFoldDB" id="A0A392PZY9"/>
<evidence type="ECO:0000256" key="1">
    <source>
        <dbReference type="SAM" id="MobiDB-lite"/>
    </source>
</evidence>
<feature type="compositionally biased region" description="Basic and acidic residues" evidence="1">
    <location>
        <begin position="60"/>
        <end position="96"/>
    </location>
</feature>
<feature type="compositionally biased region" description="Basic and acidic residues" evidence="1">
    <location>
        <begin position="36"/>
        <end position="51"/>
    </location>
</feature>
<sequence length="118" mass="13800">MRVRVRVLQREDRNQITKNSLKTVRTNSHKSQGIKNRTEQNKSSSNRERKISQGNKSKQNKGEKSQGEKSQEKSKQIERETAVEQIEHKVYEETNRSKSQNTLRENRNSHKGETTPNP</sequence>
<evidence type="ECO:0000313" key="3">
    <source>
        <dbReference type="Proteomes" id="UP000265520"/>
    </source>
</evidence>
<dbReference type="Proteomes" id="UP000265520">
    <property type="component" value="Unassembled WGS sequence"/>
</dbReference>
<organism evidence="2 3">
    <name type="scientific">Trifolium medium</name>
    <dbReference type="NCBI Taxonomy" id="97028"/>
    <lineage>
        <taxon>Eukaryota</taxon>
        <taxon>Viridiplantae</taxon>
        <taxon>Streptophyta</taxon>
        <taxon>Embryophyta</taxon>
        <taxon>Tracheophyta</taxon>
        <taxon>Spermatophyta</taxon>
        <taxon>Magnoliopsida</taxon>
        <taxon>eudicotyledons</taxon>
        <taxon>Gunneridae</taxon>
        <taxon>Pentapetalae</taxon>
        <taxon>rosids</taxon>
        <taxon>fabids</taxon>
        <taxon>Fabales</taxon>
        <taxon>Fabaceae</taxon>
        <taxon>Papilionoideae</taxon>
        <taxon>50 kb inversion clade</taxon>
        <taxon>NPAAA clade</taxon>
        <taxon>Hologalegina</taxon>
        <taxon>IRL clade</taxon>
        <taxon>Trifolieae</taxon>
        <taxon>Trifolium</taxon>
    </lineage>
</organism>
<feature type="compositionally biased region" description="Basic and acidic residues" evidence="1">
    <location>
        <begin position="104"/>
        <end position="118"/>
    </location>
</feature>
<name>A0A392PZY9_9FABA</name>
<protein>
    <submittedName>
        <fullName evidence="2">Uncharacterized protein</fullName>
    </submittedName>
</protein>